<comment type="subcellular location">
    <subcellularLocation>
        <location evidence="1">Endomembrane system</location>
        <topology evidence="1">Multi-pass membrane protein</topology>
    </subcellularLocation>
</comment>
<dbReference type="PANTHER" id="PTHR12242:SF1">
    <property type="entry name" value="MYND-TYPE DOMAIN-CONTAINING PROTEIN"/>
    <property type="match status" value="1"/>
</dbReference>
<feature type="transmembrane region" description="Helical" evidence="5">
    <location>
        <begin position="146"/>
        <end position="165"/>
    </location>
</feature>
<evidence type="ECO:0000313" key="7">
    <source>
        <dbReference type="Proteomes" id="UP000193685"/>
    </source>
</evidence>
<evidence type="ECO:0000313" key="6">
    <source>
        <dbReference type="EMBL" id="ORY85495.1"/>
    </source>
</evidence>
<comment type="caution">
    <text evidence="6">The sequence shown here is derived from an EMBL/GenBank/DDBJ whole genome shotgun (WGS) entry which is preliminary data.</text>
</comment>
<dbReference type="EMBL" id="MCFI01000004">
    <property type="protein sequence ID" value="ORY85495.1"/>
    <property type="molecule type" value="Genomic_DNA"/>
</dbReference>
<proteinExistence type="predicted"/>
<organism evidence="6 7">
    <name type="scientific">Protomyces lactucae-debilis</name>
    <dbReference type="NCBI Taxonomy" id="2754530"/>
    <lineage>
        <taxon>Eukaryota</taxon>
        <taxon>Fungi</taxon>
        <taxon>Dikarya</taxon>
        <taxon>Ascomycota</taxon>
        <taxon>Taphrinomycotina</taxon>
        <taxon>Taphrinomycetes</taxon>
        <taxon>Taphrinales</taxon>
        <taxon>Protomycetaceae</taxon>
        <taxon>Protomyces</taxon>
    </lineage>
</organism>
<gene>
    <name evidence="6" type="ORF">BCR37DRAFT_391273</name>
</gene>
<keyword evidence="2 5" id="KW-0812">Transmembrane</keyword>
<accession>A0A1Y2FS11</accession>
<keyword evidence="3 5" id="KW-1133">Transmembrane helix</keyword>
<dbReference type="OrthoDB" id="419711at2759"/>
<dbReference type="GeneID" id="63787582"/>
<dbReference type="InterPro" id="IPR006838">
    <property type="entry name" value="ADTRP_AIG1"/>
</dbReference>
<feature type="transmembrane region" description="Helical" evidence="5">
    <location>
        <begin position="177"/>
        <end position="197"/>
    </location>
</feature>
<dbReference type="Pfam" id="PF04750">
    <property type="entry name" value="Far-17a_AIG1"/>
    <property type="match status" value="1"/>
</dbReference>
<dbReference type="RefSeq" id="XP_040726977.1">
    <property type="nucleotide sequence ID" value="XM_040870983.1"/>
</dbReference>
<dbReference type="GO" id="GO:0012505">
    <property type="term" value="C:endomembrane system"/>
    <property type="evidence" value="ECO:0007669"/>
    <property type="project" value="UniProtKB-SubCell"/>
</dbReference>
<evidence type="ECO:0000256" key="4">
    <source>
        <dbReference type="ARBA" id="ARBA00023136"/>
    </source>
</evidence>
<evidence type="ECO:0000256" key="2">
    <source>
        <dbReference type="ARBA" id="ARBA00022692"/>
    </source>
</evidence>
<dbReference type="STRING" id="56484.A0A1Y2FS11"/>
<reference evidence="6 7" key="1">
    <citation type="submission" date="2016-07" db="EMBL/GenBank/DDBJ databases">
        <title>Pervasive Adenine N6-methylation of Active Genes in Fungi.</title>
        <authorList>
            <consortium name="DOE Joint Genome Institute"/>
            <person name="Mondo S.J."/>
            <person name="Dannebaum R.O."/>
            <person name="Kuo R.C."/>
            <person name="Labutti K."/>
            <person name="Haridas S."/>
            <person name="Kuo A."/>
            <person name="Salamov A."/>
            <person name="Ahrendt S.R."/>
            <person name="Lipzen A."/>
            <person name="Sullivan W."/>
            <person name="Andreopoulos W.B."/>
            <person name="Clum A."/>
            <person name="Lindquist E."/>
            <person name="Daum C."/>
            <person name="Ramamoorthy G.K."/>
            <person name="Gryganskyi A."/>
            <person name="Culley D."/>
            <person name="Magnuson J.K."/>
            <person name="James T.Y."/>
            <person name="O'Malley M.A."/>
            <person name="Stajich J.E."/>
            <person name="Spatafora J.W."/>
            <person name="Visel A."/>
            <person name="Grigoriev I.V."/>
        </authorList>
    </citation>
    <scope>NUCLEOTIDE SEQUENCE [LARGE SCALE GENOMIC DNA]</scope>
    <source>
        <strain evidence="6 7">12-1054</strain>
    </source>
</reference>
<feature type="transmembrane region" description="Helical" evidence="5">
    <location>
        <begin position="204"/>
        <end position="223"/>
    </location>
</feature>
<evidence type="ECO:0008006" key="8">
    <source>
        <dbReference type="Google" id="ProtNLM"/>
    </source>
</evidence>
<keyword evidence="4 5" id="KW-0472">Membrane</keyword>
<protein>
    <recommendedName>
        <fullName evidence="8">FAR-17a/AIG1-like protein-domain-containing protein</fullName>
    </recommendedName>
</protein>
<feature type="transmembrane region" description="Helical" evidence="5">
    <location>
        <begin position="243"/>
        <end position="262"/>
    </location>
</feature>
<evidence type="ECO:0000256" key="1">
    <source>
        <dbReference type="ARBA" id="ARBA00004127"/>
    </source>
</evidence>
<dbReference type="GO" id="GO:0016020">
    <property type="term" value="C:membrane"/>
    <property type="evidence" value="ECO:0007669"/>
    <property type="project" value="InterPro"/>
</dbReference>
<sequence>MKQDVYRALGVEHEDLEQLIHSPSDSPATRTMHSQSRFDGVYRFLGMYDVTISPRYFTSALCKPATLAKCRLAIGLYASLVVLIDIIHTQVTQGLAMWFSYYTHISYVALSAYFLFAGVHTARYAQFGMTRGLPCWPRLLQVLHMVLQHTVCAGAMLVTIVYWAVLAGDMDKSAYPLWVNISMHALNTCFALFEIWFSRVTTRFALMLPSFLVVLLYLPIVYIEHARSNNWVYFFFGSSNKAIVAGSILGIGILGLLCNLIVQLLQALRERVFGAHRGMSEEEAERPSRRLVPQVDPAAIELEDMAA</sequence>
<dbReference type="PANTHER" id="PTHR12242">
    <property type="entry name" value="OS02G0130600 PROTEIN-RELATED"/>
    <property type="match status" value="1"/>
</dbReference>
<feature type="transmembrane region" description="Helical" evidence="5">
    <location>
        <begin position="105"/>
        <end position="125"/>
    </location>
</feature>
<keyword evidence="7" id="KW-1185">Reference proteome</keyword>
<dbReference type="AlphaFoldDB" id="A0A1Y2FS11"/>
<feature type="transmembrane region" description="Helical" evidence="5">
    <location>
        <begin position="74"/>
        <end position="99"/>
    </location>
</feature>
<evidence type="ECO:0000256" key="3">
    <source>
        <dbReference type="ARBA" id="ARBA00022989"/>
    </source>
</evidence>
<evidence type="ECO:0000256" key="5">
    <source>
        <dbReference type="SAM" id="Phobius"/>
    </source>
</evidence>
<dbReference type="Proteomes" id="UP000193685">
    <property type="component" value="Unassembled WGS sequence"/>
</dbReference>
<dbReference type="OMA" id="QHAMNSG"/>
<name>A0A1Y2FS11_PROLT</name>